<sequence length="51" mass="5560">MSFDIFTTDLLPPLAESGTPSSPETLPIVKFYQLTHVPAVSSSQHFLPLTT</sequence>
<proteinExistence type="predicted"/>
<dbReference type="EMBL" id="APAU02000318">
    <property type="protein sequence ID" value="EUB54160.1"/>
    <property type="molecule type" value="Genomic_DNA"/>
</dbReference>
<protein>
    <submittedName>
        <fullName evidence="1">Uncharacterized protein</fullName>
    </submittedName>
</protein>
<keyword evidence="2" id="KW-1185">Reference proteome</keyword>
<organism evidence="1 2">
    <name type="scientific">Echinococcus granulosus</name>
    <name type="common">Hydatid tapeworm</name>
    <dbReference type="NCBI Taxonomy" id="6210"/>
    <lineage>
        <taxon>Eukaryota</taxon>
        <taxon>Metazoa</taxon>
        <taxon>Spiralia</taxon>
        <taxon>Lophotrochozoa</taxon>
        <taxon>Platyhelminthes</taxon>
        <taxon>Cestoda</taxon>
        <taxon>Eucestoda</taxon>
        <taxon>Cyclophyllidea</taxon>
        <taxon>Taeniidae</taxon>
        <taxon>Echinococcus</taxon>
        <taxon>Echinococcus granulosus group</taxon>
    </lineage>
</organism>
<dbReference type="CTD" id="36346693"/>
<comment type="caution">
    <text evidence="1">The sequence shown here is derived from an EMBL/GenBank/DDBJ whole genome shotgun (WGS) entry which is preliminary data.</text>
</comment>
<gene>
    <name evidence="1" type="ORF">EGR_10978</name>
</gene>
<name>W6TZC9_ECHGR</name>
<evidence type="ECO:0000313" key="2">
    <source>
        <dbReference type="Proteomes" id="UP000019149"/>
    </source>
</evidence>
<dbReference type="GeneID" id="36346693"/>
<dbReference type="RefSeq" id="XP_024345356.1">
    <property type="nucleotide sequence ID" value="XM_024500227.1"/>
</dbReference>
<evidence type="ECO:0000313" key="1">
    <source>
        <dbReference type="EMBL" id="EUB54160.1"/>
    </source>
</evidence>
<dbReference type="Proteomes" id="UP000019149">
    <property type="component" value="Unassembled WGS sequence"/>
</dbReference>
<reference evidence="1 2" key="1">
    <citation type="journal article" date="2013" name="Nat. Genet.">
        <title>The genome of the hydatid tapeworm Echinococcus granulosus.</title>
        <authorList>
            <person name="Zheng H."/>
            <person name="Zhang W."/>
            <person name="Zhang L."/>
            <person name="Zhang Z."/>
            <person name="Li J."/>
            <person name="Lu G."/>
            <person name="Zhu Y."/>
            <person name="Wang Y."/>
            <person name="Huang Y."/>
            <person name="Liu J."/>
            <person name="Kang H."/>
            <person name="Chen J."/>
            <person name="Wang L."/>
            <person name="Chen A."/>
            <person name="Yu S."/>
            <person name="Gao Z."/>
            <person name="Jin L."/>
            <person name="Gu W."/>
            <person name="Wang Z."/>
            <person name="Zhao L."/>
            <person name="Shi B."/>
            <person name="Wen H."/>
            <person name="Lin R."/>
            <person name="Jones M.K."/>
            <person name="Brejova B."/>
            <person name="Vinar T."/>
            <person name="Zhao G."/>
            <person name="McManus D.P."/>
            <person name="Chen Z."/>
            <person name="Zhou Y."/>
            <person name="Wang S."/>
        </authorList>
    </citation>
    <scope>NUCLEOTIDE SEQUENCE [LARGE SCALE GENOMIC DNA]</scope>
</reference>
<dbReference type="KEGG" id="egl:EGR_10978"/>
<accession>W6TZC9</accession>
<dbReference type="AlphaFoldDB" id="W6TZC9"/>